<organism evidence="2">
    <name type="scientific">Absidia glauca</name>
    <name type="common">Pin mould</name>
    <dbReference type="NCBI Taxonomy" id="4829"/>
    <lineage>
        <taxon>Eukaryota</taxon>
        <taxon>Fungi</taxon>
        <taxon>Fungi incertae sedis</taxon>
        <taxon>Mucoromycota</taxon>
        <taxon>Mucoromycotina</taxon>
        <taxon>Mucoromycetes</taxon>
        <taxon>Mucorales</taxon>
        <taxon>Cunninghamellaceae</taxon>
        <taxon>Absidia</taxon>
    </lineage>
</organism>
<proteinExistence type="predicted"/>
<keyword evidence="3" id="KW-1185">Reference proteome</keyword>
<dbReference type="AlphaFoldDB" id="A0A163KCG1"/>
<name>A0A163KCG1_ABSGL</name>
<sequence>MKFSLNSILLATGLLALLGATNAQDNGKISVFYEDGETVDRVDYNSCIPVTRQDGLKVAFAALESPGRCTIYLANNCSDDTEGPTKDVFGYGHFTPDDLMLATPNGAFKCTVL</sequence>
<feature type="signal peptide" evidence="1">
    <location>
        <begin position="1"/>
        <end position="23"/>
    </location>
</feature>
<reference evidence="2" key="1">
    <citation type="submission" date="2016-04" db="EMBL/GenBank/DDBJ databases">
        <authorList>
            <person name="Evans L.H."/>
            <person name="Alamgir A."/>
            <person name="Owens N."/>
            <person name="Weber N.D."/>
            <person name="Virtaneva K."/>
            <person name="Barbian K."/>
            <person name="Babar A."/>
            <person name="Rosenke K."/>
        </authorList>
    </citation>
    <scope>NUCLEOTIDE SEQUENCE [LARGE SCALE GENOMIC DNA]</scope>
    <source>
        <strain evidence="2">CBS 101.48</strain>
    </source>
</reference>
<feature type="chain" id="PRO_5007843639" evidence="1">
    <location>
        <begin position="24"/>
        <end position="113"/>
    </location>
</feature>
<dbReference type="Proteomes" id="UP000078561">
    <property type="component" value="Unassembled WGS sequence"/>
</dbReference>
<evidence type="ECO:0000313" key="2">
    <source>
        <dbReference type="EMBL" id="SAM09836.1"/>
    </source>
</evidence>
<evidence type="ECO:0000313" key="3">
    <source>
        <dbReference type="Proteomes" id="UP000078561"/>
    </source>
</evidence>
<dbReference type="InParanoid" id="A0A163KCG1"/>
<protein>
    <submittedName>
        <fullName evidence="2">Uncharacterized protein</fullName>
    </submittedName>
</protein>
<accession>A0A163KCG1</accession>
<dbReference type="EMBL" id="LT555210">
    <property type="protein sequence ID" value="SAM09836.1"/>
    <property type="molecule type" value="Genomic_DNA"/>
</dbReference>
<gene>
    <name evidence="2" type="primary">ABSGL_15545.1 scaffold 17607</name>
</gene>
<keyword evidence="1" id="KW-0732">Signal</keyword>
<evidence type="ECO:0000256" key="1">
    <source>
        <dbReference type="SAM" id="SignalP"/>
    </source>
</evidence>